<evidence type="ECO:0000259" key="1">
    <source>
        <dbReference type="Pfam" id="PF13460"/>
    </source>
</evidence>
<evidence type="ECO:0000313" key="2">
    <source>
        <dbReference type="EMBL" id="MBE9664977.1"/>
    </source>
</evidence>
<dbReference type="PANTHER" id="PTHR43162">
    <property type="match status" value="1"/>
</dbReference>
<organism evidence="2 3">
    <name type="scientific">Mucilaginibacter boryungensis</name>
    <dbReference type="NCBI Taxonomy" id="768480"/>
    <lineage>
        <taxon>Bacteria</taxon>
        <taxon>Pseudomonadati</taxon>
        <taxon>Bacteroidota</taxon>
        <taxon>Sphingobacteriia</taxon>
        <taxon>Sphingobacteriales</taxon>
        <taxon>Sphingobacteriaceae</taxon>
        <taxon>Mucilaginibacter</taxon>
    </lineage>
</organism>
<reference evidence="2 3" key="1">
    <citation type="submission" date="2020-10" db="EMBL/GenBank/DDBJ databases">
        <title>Mucilaginibacter mali sp. nov., isolated from rhizosphere soil of apple orchard.</title>
        <authorList>
            <person name="Lee J.-S."/>
            <person name="Kim H.S."/>
            <person name="Kim J.-S."/>
        </authorList>
    </citation>
    <scope>NUCLEOTIDE SEQUENCE [LARGE SCALE GENOMIC DNA]</scope>
    <source>
        <strain evidence="2 3">KCTC 23157</strain>
    </source>
</reference>
<dbReference type="InterPro" id="IPR016040">
    <property type="entry name" value="NAD(P)-bd_dom"/>
</dbReference>
<sequence length="294" mass="31420">MKITLTGSLGNISKPLAKKLIAAGHQVTIISSKADKAAEIEALGATPAIGSVSDIDFLTKAFTGADVVYTMVPPNFGVSDYRKYIAETGEKYAQAIQKAGVKKVVNLSSIGAHLDGGTGPIAGLHDVENIFAGLDGVAVKHLRAGFFYVNFFHDIPMIKNAGFMGSNYSSDTNLVMVHPDDIADAAAEEIQASFTGKSVRYVTSAEHPISDVVKTLGTAIGKPDLKWMEFTDEQALDGMLKAGFPKPIASMYVEMGTAVRSGILFEHYYTNKPAAQGKTKLEDFANEFATLFNN</sequence>
<feature type="domain" description="NAD(P)-binding" evidence="1">
    <location>
        <begin position="7"/>
        <end position="113"/>
    </location>
</feature>
<proteinExistence type="predicted"/>
<dbReference type="EMBL" id="JADFFM010000001">
    <property type="protein sequence ID" value="MBE9664977.1"/>
    <property type="molecule type" value="Genomic_DNA"/>
</dbReference>
<dbReference type="PANTHER" id="PTHR43162:SF1">
    <property type="entry name" value="PRESTALK A DIFFERENTIATION PROTEIN A"/>
    <property type="match status" value="1"/>
</dbReference>
<evidence type="ECO:0000313" key="3">
    <source>
        <dbReference type="Proteomes" id="UP000632774"/>
    </source>
</evidence>
<dbReference type="InterPro" id="IPR051604">
    <property type="entry name" value="Ergot_Alk_Oxidoreductase"/>
</dbReference>
<dbReference type="SUPFAM" id="SSF51735">
    <property type="entry name" value="NAD(P)-binding Rossmann-fold domains"/>
    <property type="match status" value="1"/>
</dbReference>
<dbReference type="Pfam" id="PF13460">
    <property type="entry name" value="NAD_binding_10"/>
    <property type="match status" value="1"/>
</dbReference>
<dbReference type="Gene3D" id="3.40.50.720">
    <property type="entry name" value="NAD(P)-binding Rossmann-like Domain"/>
    <property type="match status" value="1"/>
</dbReference>
<keyword evidence="3" id="KW-1185">Reference proteome</keyword>
<dbReference type="Proteomes" id="UP000632774">
    <property type="component" value="Unassembled WGS sequence"/>
</dbReference>
<dbReference type="Gene3D" id="3.90.25.10">
    <property type="entry name" value="UDP-galactose 4-epimerase, domain 1"/>
    <property type="match status" value="1"/>
</dbReference>
<comment type="caution">
    <text evidence="2">The sequence shown here is derived from an EMBL/GenBank/DDBJ whole genome shotgun (WGS) entry which is preliminary data.</text>
</comment>
<protein>
    <submittedName>
        <fullName evidence="2">NAD(P)H-binding protein</fullName>
    </submittedName>
</protein>
<dbReference type="RefSeq" id="WP_194104397.1">
    <property type="nucleotide sequence ID" value="NZ_JADFFM010000001.1"/>
</dbReference>
<name>A0ABR9XC72_9SPHI</name>
<gene>
    <name evidence="2" type="ORF">IRJ18_01305</name>
</gene>
<accession>A0ABR9XC72</accession>
<dbReference type="InterPro" id="IPR036291">
    <property type="entry name" value="NAD(P)-bd_dom_sf"/>
</dbReference>